<evidence type="ECO:0000313" key="1">
    <source>
        <dbReference type="EMBL" id="RCI12705.1"/>
    </source>
</evidence>
<evidence type="ECO:0000313" key="2">
    <source>
        <dbReference type="Proteomes" id="UP000253664"/>
    </source>
</evidence>
<dbReference type="SUPFAM" id="SSF53448">
    <property type="entry name" value="Nucleotide-diphospho-sugar transferases"/>
    <property type="match status" value="1"/>
</dbReference>
<keyword evidence="2" id="KW-1185">Reference proteome</keyword>
<dbReference type="EMBL" id="LKCN02000007">
    <property type="protein sequence ID" value="RCI12705.1"/>
    <property type="molecule type" value="Genomic_DNA"/>
</dbReference>
<name>A0A367LE50_9HYPO</name>
<reference evidence="1 2" key="1">
    <citation type="journal article" date="2015" name="BMC Genomics">
        <title>Insights from the genome of Ophiocordyceps polyrhachis-furcata to pathogenicity and host specificity in insect fungi.</title>
        <authorList>
            <person name="Wichadakul D."/>
            <person name="Kobmoo N."/>
            <person name="Ingsriswang S."/>
            <person name="Tangphatsornruang S."/>
            <person name="Chantasingh D."/>
            <person name="Luangsa-ard J.J."/>
            <person name="Eurwilaichitr L."/>
        </authorList>
    </citation>
    <scope>NUCLEOTIDE SEQUENCE [LARGE SCALE GENOMIC DNA]</scope>
    <source>
        <strain evidence="1 2">BCC 54312</strain>
    </source>
</reference>
<accession>A0A367LE50</accession>
<dbReference type="Proteomes" id="UP000253664">
    <property type="component" value="Unassembled WGS sequence"/>
</dbReference>
<comment type="caution">
    <text evidence="1">The sequence shown here is derived from an EMBL/GenBank/DDBJ whole genome shotgun (WGS) entry which is preliminary data.</text>
</comment>
<dbReference type="STRING" id="1330021.A0A367LE50"/>
<gene>
    <name evidence="1" type="ORF">L249_1257</name>
</gene>
<sequence length="937" mass="104667">MCCVAKSRQARDNIPSGRQEPKAVKMHLSLSLLALHGVSMAAGTTLKPWVSKSKQPCKDFVEDCVGTEVWCKSFVNGRSPYASPEACFRDRAAEAQTKHLLAGSENRTDAACETIQDLVGRMECYAAREMGPWLPLASQACPDGTRDESCLDLDDWCKSAKAKFIYGSTEVCQGFRKLASLKQPGGQGKFRGDHGEDYQRTESLCGALVDGEERLRCFSQRTRGPFAVVYSAACSEHQTYELCNGTVDWCRQSSSLALYGSETNCRNFRGEPPELLKWQPKADNCSDASEQCLGTEQVCNTLVPTDLRDDCFVARESPPFLPADPRSCSDDKPASEMCLGTEAWCTDHFQQANYLTADKCLSIRGWDLDKVETQVGDDLAKSLDRILAATLIEMTRLKSSLEEAKPAFKEILEWIRKNSTALAASAAEEAYELPIYLYLWQLSHGGKLTTIANYIPTGGEVNPSLGPTGNHQVSTTISMDIVFHFISMANMALRGRRYILLATAIAAVMVLFLTREPALAKARHLISTATTISTTSTTTSTGKATSYLPEPDWNPPPIREPFPRLKAAGASPPQVPAWNRPKSKIHNEYGLDYAPPLLIGFSRAWPVLLQAIVSYITAGWPAEQIWVVENTGGAARANAEARLTLQNPLYVDHDMLRRLGVRIVAAPVLMTFAQLQNYFTHLAHENDWPFYFWSHMDVLVLSYEDGLDGLTPPAGDKAYRSVYELCLAELERRRREPIRWSNVFFSYDHLSLVNREAYDDVGGWDVYIPFYMNDCDMHSRLMMRNWTQRDGRAGIITDVSTVLDDLGALYRDPAIEPSFSDPNPPEPGKAPIEARDEANTTAITPETAYFQKLKAVADHMFHYKHGDRGRNTWQLGQHGGQGEPFYYPARGIAEATELLTEAGREVFRRKWGHRDCDLIAGAGRKYDDQWRVAKDWE</sequence>
<protein>
    <submittedName>
        <fullName evidence="1">Uncharacterized protein</fullName>
    </submittedName>
</protein>
<dbReference type="OrthoDB" id="3527108at2759"/>
<dbReference type="AlphaFoldDB" id="A0A367LE50"/>
<organism evidence="1 2">
    <name type="scientific">Ophiocordyceps polyrhachis-furcata BCC 54312</name>
    <dbReference type="NCBI Taxonomy" id="1330021"/>
    <lineage>
        <taxon>Eukaryota</taxon>
        <taxon>Fungi</taxon>
        <taxon>Dikarya</taxon>
        <taxon>Ascomycota</taxon>
        <taxon>Pezizomycotina</taxon>
        <taxon>Sordariomycetes</taxon>
        <taxon>Hypocreomycetidae</taxon>
        <taxon>Hypocreales</taxon>
        <taxon>Ophiocordycipitaceae</taxon>
        <taxon>Ophiocordyceps</taxon>
    </lineage>
</organism>
<proteinExistence type="predicted"/>
<dbReference type="InterPro" id="IPR029044">
    <property type="entry name" value="Nucleotide-diphossugar_trans"/>
</dbReference>